<feature type="region of interest" description="Disordered" evidence="1">
    <location>
        <begin position="1"/>
        <end position="28"/>
    </location>
</feature>
<name>C8X6X6_NAKMY</name>
<evidence type="ECO:0000256" key="1">
    <source>
        <dbReference type="SAM" id="MobiDB-lite"/>
    </source>
</evidence>
<sequence>MLMLEHRGAMTHRHPAGRRPGQVSGSPEQAVLDLQRSAGNRAVAALLAGSRPTVQRYQVQDCGSGAGAAHPASAVYAAHGRARTMLSIAETESATPSDPTVRALARKYFKLTVPAMTNRDKRLWFGRVRQVLAGMSRGQDGTTYECEPRQSWKDGLCTEGTMAVTLLNIHLCPAWWKLTSVDDRAFVLLHEWAHKYGPSVHQIFETYCDASEFATQPAEDLVAEPDAYASYIFELVTGSAPSSTVC</sequence>
<reference evidence="2 3" key="2">
    <citation type="journal article" date="2010" name="Stand. Genomic Sci.">
        <title>Complete genome sequence of Nakamurella multipartita type strain (Y-104).</title>
        <authorList>
            <person name="Tice H."/>
            <person name="Mayilraj S."/>
            <person name="Sims D."/>
            <person name="Lapidus A."/>
            <person name="Nolan M."/>
            <person name="Lucas S."/>
            <person name="Glavina Del Rio T."/>
            <person name="Copeland A."/>
            <person name="Cheng J.F."/>
            <person name="Meincke L."/>
            <person name="Bruce D."/>
            <person name="Goodwin L."/>
            <person name="Pitluck S."/>
            <person name="Ivanova N."/>
            <person name="Mavromatis K."/>
            <person name="Ovchinnikova G."/>
            <person name="Pati A."/>
            <person name="Chen A."/>
            <person name="Palaniappan K."/>
            <person name="Land M."/>
            <person name="Hauser L."/>
            <person name="Chang Y.J."/>
            <person name="Jeffries C.D."/>
            <person name="Detter J.C."/>
            <person name="Brettin T."/>
            <person name="Rohde M."/>
            <person name="Goker M."/>
            <person name="Bristow J."/>
            <person name="Eisen J.A."/>
            <person name="Markowitz V."/>
            <person name="Hugenholtz P."/>
            <person name="Kyrpides N.C."/>
            <person name="Klenk H.P."/>
            <person name="Chen F."/>
        </authorList>
    </citation>
    <scope>NUCLEOTIDE SEQUENCE [LARGE SCALE GENOMIC DNA]</scope>
    <source>
        <strain evidence="3">ATCC 700099 / DSM 44233 / CIP 104796 / JCM 9543 / NBRC 105858 / Y-104</strain>
    </source>
</reference>
<accession>C8X6X6</accession>
<dbReference type="SUPFAM" id="SSF55486">
    <property type="entry name" value="Metalloproteases ('zincins'), catalytic domain"/>
    <property type="match status" value="1"/>
</dbReference>
<keyword evidence="3" id="KW-1185">Reference proteome</keyword>
<dbReference type="Proteomes" id="UP000002218">
    <property type="component" value="Chromosome"/>
</dbReference>
<dbReference type="HOGENOM" id="CLU_1128126_0_0_11"/>
<reference evidence="3" key="1">
    <citation type="submission" date="2009-09" db="EMBL/GenBank/DDBJ databases">
        <title>The complete genome of Nakamurella multipartita DSM 44233.</title>
        <authorList>
            <consortium name="US DOE Joint Genome Institute (JGI-PGF)"/>
            <person name="Lucas S."/>
            <person name="Copeland A."/>
            <person name="Lapidus A."/>
            <person name="Glavina del Rio T."/>
            <person name="Dalin E."/>
            <person name="Tice H."/>
            <person name="Bruce D."/>
            <person name="Goodwin L."/>
            <person name="Pitluck S."/>
            <person name="Kyrpides N."/>
            <person name="Mavromatis K."/>
            <person name="Ivanova N."/>
            <person name="Ovchinnikova G."/>
            <person name="Sims D."/>
            <person name="Meincke L."/>
            <person name="Brettin T."/>
            <person name="Detter J.C."/>
            <person name="Han C."/>
            <person name="Larimer F."/>
            <person name="Land M."/>
            <person name="Hauser L."/>
            <person name="Markowitz V."/>
            <person name="Cheng J.-F."/>
            <person name="Hugenholtz P."/>
            <person name="Woyke T."/>
            <person name="Wu D."/>
            <person name="Klenk H.-P."/>
            <person name="Eisen J.A."/>
        </authorList>
    </citation>
    <scope>NUCLEOTIDE SEQUENCE [LARGE SCALE GENOMIC DNA]</scope>
    <source>
        <strain evidence="3">ATCC 700099 / DSM 44233 / CIP 104796 / JCM 9543 / NBRC 105858 / Y-104</strain>
    </source>
</reference>
<dbReference type="EMBL" id="CP001737">
    <property type="protein sequence ID" value="ACV80874.1"/>
    <property type="molecule type" value="Genomic_DNA"/>
</dbReference>
<dbReference type="InParanoid" id="C8X6X6"/>
<evidence type="ECO:0000313" key="3">
    <source>
        <dbReference type="Proteomes" id="UP000002218"/>
    </source>
</evidence>
<dbReference type="RefSeq" id="WP_015749689.1">
    <property type="nucleotide sequence ID" value="NC_013235.1"/>
</dbReference>
<proteinExistence type="predicted"/>
<dbReference type="InterPro" id="IPR024079">
    <property type="entry name" value="MetalloPept_cat_dom_sf"/>
</dbReference>
<dbReference type="STRING" id="479431.Namu_4595"/>
<organism evidence="2 3">
    <name type="scientific">Nakamurella multipartita (strain ATCC 700099 / DSM 44233 / CIP 104796 / JCM 9543 / NBRC 105858 / Y-104)</name>
    <name type="common">Microsphaera multipartita</name>
    <dbReference type="NCBI Taxonomy" id="479431"/>
    <lineage>
        <taxon>Bacteria</taxon>
        <taxon>Bacillati</taxon>
        <taxon>Actinomycetota</taxon>
        <taxon>Actinomycetes</taxon>
        <taxon>Nakamurellales</taxon>
        <taxon>Nakamurellaceae</taxon>
        <taxon>Nakamurella</taxon>
    </lineage>
</organism>
<gene>
    <name evidence="2" type="ordered locus">Namu_4595</name>
</gene>
<dbReference type="AlphaFoldDB" id="C8X6X6"/>
<protein>
    <recommendedName>
        <fullName evidence="4">Lysine-specific metallo-endopeptidase domain-containing protein</fullName>
    </recommendedName>
</protein>
<evidence type="ECO:0008006" key="4">
    <source>
        <dbReference type="Google" id="ProtNLM"/>
    </source>
</evidence>
<evidence type="ECO:0000313" key="2">
    <source>
        <dbReference type="EMBL" id="ACV80874.1"/>
    </source>
</evidence>
<dbReference type="Gene3D" id="3.40.390.10">
    <property type="entry name" value="Collagenase (Catalytic Domain)"/>
    <property type="match status" value="1"/>
</dbReference>
<dbReference type="GO" id="GO:0008237">
    <property type="term" value="F:metallopeptidase activity"/>
    <property type="evidence" value="ECO:0007669"/>
    <property type="project" value="InterPro"/>
</dbReference>
<dbReference type="KEGG" id="nml:Namu_4595"/>